<feature type="transmembrane region" description="Helical" evidence="2">
    <location>
        <begin position="207"/>
        <end position="227"/>
    </location>
</feature>
<dbReference type="PANTHER" id="PTHR41771">
    <property type="entry name" value="MEMBRANE PROTEIN-RELATED"/>
    <property type="match status" value="1"/>
</dbReference>
<feature type="transmembrane region" description="Helical" evidence="2">
    <location>
        <begin position="362"/>
        <end position="382"/>
    </location>
</feature>
<comment type="caution">
    <text evidence="3">The sequence shown here is derived from an EMBL/GenBank/DDBJ whole genome shotgun (WGS) entry which is preliminary data.</text>
</comment>
<evidence type="ECO:0000256" key="1">
    <source>
        <dbReference type="SAM" id="MobiDB-lite"/>
    </source>
</evidence>
<keyword evidence="2" id="KW-0812">Transmembrane</keyword>
<dbReference type="Proteomes" id="UP001612915">
    <property type="component" value="Unassembled WGS sequence"/>
</dbReference>
<feature type="transmembrane region" description="Helical" evidence="2">
    <location>
        <begin position="234"/>
        <end position="255"/>
    </location>
</feature>
<reference evidence="3 4" key="1">
    <citation type="submission" date="2024-10" db="EMBL/GenBank/DDBJ databases">
        <title>The Natural Products Discovery Center: Release of the First 8490 Sequenced Strains for Exploring Actinobacteria Biosynthetic Diversity.</title>
        <authorList>
            <person name="Kalkreuter E."/>
            <person name="Kautsar S.A."/>
            <person name="Yang D."/>
            <person name="Bader C.D."/>
            <person name="Teijaro C.N."/>
            <person name="Fluegel L."/>
            <person name="Davis C.M."/>
            <person name="Simpson J.R."/>
            <person name="Lauterbach L."/>
            <person name="Steele A.D."/>
            <person name="Gui C."/>
            <person name="Meng S."/>
            <person name="Li G."/>
            <person name="Viehrig K."/>
            <person name="Ye F."/>
            <person name="Su P."/>
            <person name="Kiefer A.F."/>
            <person name="Nichols A."/>
            <person name="Cepeda A.J."/>
            <person name="Yan W."/>
            <person name="Fan B."/>
            <person name="Jiang Y."/>
            <person name="Adhikari A."/>
            <person name="Zheng C.-J."/>
            <person name="Schuster L."/>
            <person name="Cowan T.M."/>
            <person name="Smanski M.J."/>
            <person name="Chevrette M.G."/>
            <person name="De Carvalho L.P.S."/>
            <person name="Shen B."/>
        </authorList>
    </citation>
    <scope>NUCLEOTIDE SEQUENCE [LARGE SCALE GENOMIC DNA]</scope>
    <source>
        <strain evidence="3 4">NPDC049639</strain>
    </source>
</reference>
<keyword evidence="2" id="KW-1133">Transmembrane helix</keyword>
<evidence type="ECO:0000313" key="4">
    <source>
        <dbReference type="Proteomes" id="UP001612915"/>
    </source>
</evidence>
<evidence type="ECO:0000313" key="3">
    <source>
        <dbReference type="EMBL" id="MFI7587147.1"/>
    </source>
</evidence>
<accession>A0ABW8ANG8</accession>
<dbReference type="RefSeq" id="WP_398278204.1">
    <property type="nucleotide sequence ID" value="NZ_JBITLV010000002.1"/>
</dbReference>
<feature type="transmembrane region" description="Helical" evidence="2">
    <location>
        <begin position="185"/>
        <end position="201"/>
    </location>
</feature>
<dbReference type="EMBL" id="JBITLV010000002">
    <property type="protein sequence ID" value="MFI7587147.1"/>
    <property type="molecule type" value="Genomic_DNA"/>
</dbReference>
<feature type="transmembrane region" description="Helical" evidence="2">
    <location>
        <begin position="296"/>
        <end position="321"/>
    </location>
</feature>
<gene>
    <name evidence="3" type="ORF">ACIB24_08745</name>
</gene>
<feature type="transmembrane region" description="Helical" evidence="2">
    <location>
        <begin position="52"/>
        <end position="73"/>
    </location>
</feature>
<keyword evidence="4" id="KW-1185">Reference proteome</keyword>
<feature type="region of interest" description="Disordered" evidence="1">
    <location>
        <begin position="1"/>
        <end position="20"/>
    </location>
</feature>
<protein>
    <submittedName>
        <fullName evidence="3">YibE/F family protein</fullName>
    </submittedName>
</protein>
<dbReference type="InterPro" id="IPR012507">
    <property type="entry name" value="YibE_F"/>
</dbReference>
<evidence type="ECO:0000256" key="2">
    <source>
        <dbReference type="SAM" id="Phobius"/>
    </source>
</evidence>
<dbReference type="Pfam" id="PF07907">
    <property type="entry name" value="YibE_F"/>
    <property type="match status" value="1"/>
</dbReference>
<name>A0ABW8ANG8_9ACTN</name>
<proteinExistence type="predicted"/>
<organism evidence="3 4">
    <name type="scientific">Spongisporangium articulatum</name>
    <dbReference type="NCBI Taxonomy" id="3362603"/>
    <lineage>
        <taxon>Bacteria</taxon>
        <taxon>Bacillati</taxon>
        <taxon>Actinomycetota</taxon>
        <taxon>Actinomycetes</taxon>
        <taxon>Kineosporiales</taxon>
        <taxon>Kineosporiaceae</taxon>
        <taxon>Spongisporangium</taxon>
    </lineage>
</organism>
<keyword evidence="2" id="KW-0472">Membrane</keyword>
<feature type="transmembrane region" description="Helical" evidence="2">
    <location>
        <begin position="261"/>
        <end position="284"/>
    </location>
</feature>
<feature type="transmembrane region" description="Helical" evidence="2">
    <location>
        <begin position="402"/>
        <end position="427"/>
    </location>
</feature>
<sequence length="449" mass="46737">MTNEHRRHRADTEAIGVGHLPDHLSGALSSARGQYGDNDAQAELQVPQQLKYVLSGIVAAIAFVAVVAMALMWPSHEAVQQTVPTDAYQGVTFHSATVTAVETKPCSALSEDDPDATGGGDAQANCVTATVDLKDEAGKPVTINVPTQESKAGLGVGDSIRLSLYPAADGEPAVYAWTGYDRSRTLLILGLIFVAVVVAVARLRGLAVLAGLAITFALLIYFVLPALRLDGNGFVVGLVAGTVMVTALLYLAHGFSTRTTVAWLGTFSGLVLTAMLAWIVTSWAHMNGLTTEDDYVLGRLTTGGGLTGIILCGMVVAAVGVLNDVTIAQVAAVWELHAVAPGLSASGLFGRALRIGRDNMASTFYTLIFAYLGAALPTLLLIDLYRQPFSEVLANGEVAEQIARVIVGGIGLVLTIPLTTAIAAVVAATATPVHAAGVSAETMLIRRVP</sequence>
<dbReference type="PANTHER" id="PTHR41771:SF1">
    <property type="entry name" value="MEMBRANE PROTEIN"/>
    <property type="match status" value="1"/>
</dbReference>